<organism evidence="5 6">
    <name type="scientific">Abiotrophia defectiva ATCC 49176</name>
    <dbReference type="NCBI Taxonomy" id="592010"/>
    <lineage>
        <taxon>Bacteria</taxon>
        <taxon>Bacillati</taxon>
        <taxon>Bacillota</taxon>
        <taxon>Bacilli</taxon>
        <taxon>Lactobacillales</taxon>
        <taxon>Aerococcaceae</taxon>
        <taxon>Abiotrophia</taxon>
    </lineage>
</organism>
<evidence type="ECO:0000256" key="1">
    <source>
        <dbReference type="ARBA" id="ARBA00001933"/>
    </source>
</evidence>
<evidence type="ECO:0000259" key="4">
    <source>
        <dbReference type="Pfam" id="PF01212"/>
    </source>
</evidence>
<dbReference type="GO" id="GO:0016829">
    <property type="term" value="F:lyase activity"/>
    <property type="evidence" value="ECO:0007669"/>
    <property type="project" value="UniProtKB-KW"/>
</dbReference>
<keyword evidence="3" id="KW-0663">Pyridoxal phosphate</keyword>
<evidence type="ECO:0000256" key="2">
    <source>
        <dbReference type="ARBA" id="ARBA00006966"/>
    </source>
</evidence>
<comment type="cofactor">
    <cofactor evidence="1">
        <name>pyridoxal 5'-phosphate</name>
        <dbReference type="ChEBI" id="CHEBI:597326"/>
    </cofactor>
</comment>
<dbReference type="Gene3D" id="3.40.640.10">
    <property type="entry name" value="Type I PLP-dependent aspartate aminotransferase-like (Major domain)"/>
    <property type="match status" value="1"/>
</dbReference>
<keyword evidence="6" id="KW-1185">Reference proteome</keyword>
<reference evidence="5" key="1">
    <citation type="submission" date="2013-06" db="EMBL/GenBank/DDBJ databases">
        <authorList>
            <person name="Weinstock G."/>
            <person name="Sodergren E."/>
            <person name="Clifton S."/>
            <person name="Fulton L."/>
            <person name="Fulton B."/>
            <person name="Courtney L."/>
            <person name="Fronick C."/>
            <person name="Harrison M."/>
            <person name="Strong C."/>
            <person name="Farmer C."/>
            <person name="Delahaunty K."/>
            <person name="Markovic C."/>
            <person name="Hall O."/>
            <person name="Minx P."/>
            <person name="Tomlinson C."/>
            <person name="Mitreva M."/>
            <person name="Nelson J."/>
            <person name="Hou S."/>
            <person name="Wollam A."/>
            <person name="Pepin K.H."/>
            <person name="Johnson M."/>
            <person name="Bhonagiri V."/>
            <person name="Nash W.E."/>
            <person name="Warren W."/>
            <person name="Chinwalla A."/>
            <person name="Mardis E.R."/>
            <person name="Wilson R.K."/>
        </authorList>
    </citation>
    <scope>NUCLEOTIDE SEQUENCE [LARGE SCALE GENOMIC DNA]</scope>
    <source>
        <strain evidence="5">ATCC 49176</strain>
    </source>
</reference>
<dbReference type="HOGENOM" id="CLU_049619_1_0_9"/>
<dbReference type="GeneID" id="84817302"/>
<dbReference type="GO" id="GO:0006520">
    <property type="term" value="P:amino acid metabolic process"/>
    <property type="evidence" value="ECO:0007669"/>
    <property type="project" value="InterPro"/>
</dbReference>
<dbReference type="Proteomes" id="UP000019050">
    <property type="component" value="Unassembled WGS sequence"/>
</dbReference>
<dbReference type="AlphaFoldDB" id="W1Q4V8"/>
<dbReference type="PANTHER" id="PTHR48097">
    <property type="entry name" value="L-THREONINE ALDOLASE-RELATED"/>
    <property type="match status" value="1"/>
</dbReference>
<keyword evidence="5" id="KW-0456">Lyase</keyword>
<dbReference type="STRING" id="592010.GCWU000182_001656"/>
<dbReference type="RefSeq" id="WP_023392280.1">
    <property type="nucleotide sequence ID" value="NZ_KI535341.1"/>
</dbReference>
<name>W1Q4V8_ABIDE</name>
<dbReference type="InterPro" id="IPR015422">
    <property type="entry name" value="PyrdxlP-dep_Trfase_small"/>
</dbReference>
<dbReference type="SUPFAM" id="SSF53383">
    <property type="entry name" value="PLP-dependent transferases"/>
    <property type="match status" value="1"/>
</dbReference>
<dbReference type="InterPro" id="IPR015421">
    <property type="entry name" value="PyrdxlP-dep_Trfase_major"/>
</dbReference>
<proteinExistence type="inferred from homology"/>
<gene>
    <name evidence="5" type="ORF">GCWU000182_001656</name>
</gene>
<evidence type="ECO:0000313" key="6">
    <source>
        <dbReference type="Proteomes" id="UP000019050"/>
    </source>
</evidence>
<dbReference type="InterPro" id="IPR015424">
    <property type="entry name" value="PyrdxlP-dep_Trfase"/>
</dbReference>
<dbReference type="eggNOG" id="COG2008">
    <property type="taxonomic scope" value="Bacteria"/>
</dbReference>
<accession>W1Q4V8</accession>
<evidence type="ECO:0000256" key="3">
    <source>
        <dbReference type="ARBA" id="ARBA00022898"/>
    </source>
</evidence>
<dbReference type="Pfam" id="PF01212">
    <property type="entry name" value="Beta_elim_lyase"/>
    <property type="match status" value="1"/>
</dbReference>
<feature type="domain" description="Aromatic amino acid beta-eliminating lyase/threonine aldolase" evidence="4">
    <location>
        <begin position="18"/>
        <end position="297"/>
    </location>
</feature>
<dbReference type="PANTHER" id="PTHR48097:SF5">
    <property type="entry name" value="LOW SPECIFICITY L-THREONINE ALDOLASE"/>
    <property type="match status" value="1"/>
</dbReference>
<dbReference type="Gene3D" id="3.90.1150.10">
    <property type="entry name" value="Aspartate Aminotransferase, domain 1"/>
    <property type="match status" value="1"/>
</dbReference>
<evidence type="ECO:0000313" key="5">
    <source>
        <dbReference type="EMBL" id="ESK64924.1"/>
    </source>
</evidence>
<dbReference type="InterPro" id="IPR001597">
    <property type="entry name" value="ArAA_b-elim_lyase/Thr_aldolase"/>
</dbReference>
<dbReference type="EMBL" id="ACIN03000015">
    <property type="protein sequence ID" value="ESK64924.1"/>
    <property type="molecule type" value="Genomic_DNA"/>
</dbReference>
<comment type="caution">
    <text evidence="5">The sequence shown here is derived from an EMBL/GenBank/DDBJ whole genome shotgun (WGS) entry which is preliminary data.</text>
</comment>
<comment type="similarity">
    <text evidence="2">Belongs to the threonine aldolase family.</text>
</comment>
<protein>
    <submittedName>
        <fullName evidence="5">Beta-eliminating lyase</fullName>
    </submittedName>
</protein>
<sequence>MTEDYLYFGSDYLEGAHERVLERLIEVNRQPAAGYGSDSHSERAYDLIRQACDCPHATVHFFVGGTQTNATVIRALLRPYQGVLAPNTGHINVHEAGAIELGGHKVLPLPSHEGKLTAQAVEDWVTTFYADANHVHSVYPGMVYVSQPTELGTLYSLAELEALSAVCRWHQLPLFIDGARLAYALASPSNDVSLADLARLTDVFYIGGTKCGTLLGEAVVISNPSLLPHFFTVMKQGGAVLAKGRVLGVQFEVMFEDGFYQVIGREAVAATQAIQDCLVANGYELVDRSVTNQVFVRLPKVLVPIWSDKVQYATWELAEDYVVVRLTTAWSTRPEQVTDLCDFIAQHPAQS</sequence>